<keyword evidence="2" id="KW-1133">Transmembrane helix</keyword>
<sequence>MLHGVLTSPLLSFAAAACGCCCFSYGVFRRRDRQLQQKRVAAAAAAATAALATPGPAQQGPLSESQLQRLMKQCQVATPSSSNYKSSSNSSEGSSSDICSDLLHVAAAAAAAAAAVGSNSSSGPRGGVASRSSSDDSSSRTNSSSNSNSDSRNEYCIGLVESAAIVSDPQGPSRFLQKGKRGNKYLLLTYTCPYTPNNQEQQQEQQEHEQEDAEGHVSGHLKLYLPKAKHSKKVAAAPAATATAAGCSVRVGPIEDICCDVHAGDLLLFQLNPRRQLKPLILWSTHQTLDANPNTPSSNPQGAPEGAPQGTGAPEAFPDIVGAPRGAPNGKERKAAAVEMGAPNGSSEGRKGAPNNVCEGGGLKGTFGVWGEGSGGSGVPEFAVGASLMLLGALKISLRTVLKRV</sequence>
<protein>
    <submittedName>
        <fullName evidence="3">Uncharacterized protein</fullName>
    </submittedName>
</protein>
<dbReference type="OMA" id="YTCPYTP"/>
<keyword evidence="2" id="KW-0812">Transmembrane</keyword>
<reference evidence="3" key="1">
    <citation type="submission" date="2013-10" db="EMBL/GenBank/DDBJ databases">
        <title>Genomic analysis of the causative agents of coccidiosis in chickens.</title>
        <authorList>
            <person name="Reid A.J."/>
            <person name="Blake D."/>
            <person name="Billington K."/>
            <person name="Browne H."/>
            <person name="Dunn M."/>
            <person name="Hung S."/>
            <person name="Kawahara F."/>
            <person name="Miranda-Saavedra D."/>
            <person name="Mourier T."/>
            <person name="Nagra H."/>
            <person name="Otto T.D."/>
            <person name="Rawlings N."/>
            <person name="Sanchez A."/>
            <person name="Sanders M."/>
            <person name="Subramaniam C."/>
            <person name="Tay Y."/>
            <person name="Dear P."/>
            <person name="Doerig C."/>
            <person name="Gruber A."/>
            <person name="Parkinson J."/>
            <person name="Shirley M."/>
            <person name="Wan K.L."/>
            <person name="Berriman M."/>
            <person name="Tomley F."/>
            <person name="Pain A."/>
        </authorList>
    </citation>
    <scope>NUCLEOTIDE SEQUENCE [LARGE SCALE GENOMIC DNA]</scope>
    <source>
        <strain evidence="3">Weybridge</strain>
    </source>
</reference>
<name>U6M4Y0_EIMMA</name>
<feature type="transmembrane region" description="Helical" evidence="2">
    <location>
        <begin position="40"/>
        <end position="57"/>
    </location>
</feature>
<feature type="compositionally biased region" description="Low complexity" evidence="1">
    <location>
        <begin position="139"/>
        <end position="150"/>
    </location>
</feature>
<proteinExistence type="predicted"/>
<organism evidence="3 4">
    <name type="scientific">Eimeria maxima</name>
    <name type="common">Coccidian parasite</name>
    <dbReference type="NCBI Taxonomy" id="5804"/>
    <lineage>
        <taxon>Eukaryota</taxon>
        <taxon>Sar</taxon>
        <taxon>Alveolata</taxon>
        <taxon>Apicomplexa</taxon>
        <taxon>Conoidasida</taxon>
        <taxon>Coccidia</taxon>
        <taxon>Eucoccidiorida</taxon>
        <taxon>Eimeriorina</taxon>
        <taxon>Eimeriidae</taxon>
        <taxon>Eimeria</taxon>
    </lineage>
</organism>
<evidence type="ECO:0000256" key="2">
    <source>
        <dbReference type="SAM" id="Phobius"/>
    </source>
</evidence>
<dbReference type="EMBL" id="HG720262">
    <property type="protein sequence ID" value="CDJ59292.1"/>
    <property type="molecule type" value="Genomic_DNA"/>
</dbReference>
<feature type="compositionally biased region" description="Polar residues" evidence="1">
    <location>
        <begin position="288"/>
        <end position="301"/>
    </location>
</feature>
<accession>U6M4Y0</accession>
<reference evidence="3" key="2">
    <citation type="submission" date="2013-10" db="EMBL/GenBank/DDBJ databases">
        <authorList>
            <person name="Aslett M."/>
        </authorList>
    </citation>
    <scope>NUCLEOTIDE SEQUENCE [LARGE SCALE GENOMIC DNA]</scope>
    <source>
        <strain evidence="3">Weybridge</strain>
    </source>
</reference>
<dbReference type="Proteomes" id="UP000030763">
    <property type="component" value="Unassembled WGS sequence"/>
</dbReference>
<evidence type="ECO:0000313" key="4">
    <source>
        <dbReference type="Proteomes" id="UP000030763"/>
    </source>
</evidence>
<evidence type="ECO:0000313" key="3">
    <source>
        <dbReference type="EMBL" id="CDJ59292.1"/>
    </source>
</evidence>
<keyword evidence="2" id="KW-0472">Membrane</keyword>
<feature type="region of interest" description="Disordered" evidence="1">
    <location>
        <begin position="115"/>
        <end position="152"/>
    </location>
</feature>
<keyword evidence="4" id="KW-1185">Reference proteome</keyword>
<feature type="region of interest" description="Disordered" evidence="1">
    <location>
        <begin position="288"/>
        <end position="357"/>
    </location>
</feature>
<dbReference type="GeneID" id="25336104"/>
<evidence type="ECO:0000256" key="1">
    <source>
        <dbReference type="SAM" id="MobiDB-lite"/>
    </source>
</evidence>
<gene>
    <name evidence="3" type="ORF">EMWEY_00021180</name>
</gene>
<dbReference type="RefSeq" id="XP_013335940.1">
    <property type="nucleotide sequence ID" value="XM_013480486.1"/>
</dbReference>
<dbReference type="VEuPathDB" id="ToxoDB:EMWEY_00021180"/>
<feature type="transmembrane region" description="Helical" evidence="2">
    <location>
        <begin position="6"/>
        <end position="28"/>
    </location>
</feature>
<dbReference type="OrthoDB" id="348921at2759"/>
<dbReference type="AlphaFoldDB" id="U6M4Y0"/>